<evidence type="ECO:0000256" key="1">
    <source>
        <dbReference type="SAM" id="Phobius"/>
    </source>
</evidence>
<dbReference type="EMBL" id="PYSV01000024">
    <property type="protein sequence ID" value="PTA66618.1"/>
    <property type="molecule type" value="Genomic_DNA"/>
</dbReference>
<keyword evidence="1" id="KW-0472">Membrane</keyword>
<organism evidence="2 3">
    <name type="scientific">Deinococcus arcticus</name>
    <dbReference type="NCBI Taxonomy" id="2136176"/>
    <lineage>
        <taxon>Bacteria</taxon>
        <taxon>Thermotogati</taxon>
        <taxon>Deinococcota</taxon>
        <taxon>Deinococci</taxon>
        <taxon>Deinococcales</taxon>
        <taxon>Deinococcaceae</taxon>
        <taxon>Deinococcus</taxon>
    </lineage>
</organism>
<comment type="caution">
    <text evidence="2">The sequence shown here is derived from an EMBL/GenBank/DDBJ whole genome shotgun (WGS) entry which is preliminary data.</text>
</comment>
<evidence type="ECO:0000313" key="3">
    <source>
        <dbReference type="Proteomes" id="UP000240317"/>
    </source>
</evidence>
<keyword evidence="1" id="KW-0812">Transmembrane</keyword>
<gene>
    <name evidence="2" type="ORF">C8263_17100</name>
</gene>
<dbReference type="Proteomes" id="UP000240317">
    <property type="component" value="Unassembled WGS sequence"/>
</dbReference>
<protein>
    <submittedName>
        <fullName evidence="2">Uncharacterized protein</fullName>
    </submittedName>
</protein>
<evidence type="ECO:0000313" key="2">
    <source>
        <dbReference type="EMBL" id="PTA66618.1"/>
    </source>
</evidence>
<proteinExistence type="predicted"/>
<keyword evidence="1" id="KW-1133">Transmembrane helix</keyword>
<accession>A0A2T3W3Z0</accession>
<name>A0A2T3W3Z0_9DEIO</name>
<sequence length="67" mass="7460">MGHTSRMTEPPAGSPEEFISHLEGERREGVIWGPPQHPTRRFLMPLAFMLGMIFVTGLLAGLLAWLS</sequence>
<dbReference type="AlphaFoldDB" id="A0A2T3W3Z0"/>
<feature type="transmembrane region" description="Helical" evidence="1">
    <location>
        <begin position="42"/>
        <end position="66"/>
    </location>
</feature>
<keyword evidence="3" id="KW-1185">Reference proteome</keyword>
<reference evidence="2 3" key="1">
    <citation type="submission" date="2018-03" db="EMBL/GenBank/DDBJ databases">
        <title>Draft genome of Deinococcus sp. OD32.</title>
        <authorList>
            <person name="Wang X.-P."/>
            <person name="Du Z.-J."/>
        </authorList>
    </citation>
    <scope>NUCLEOTIDE SEQUENCE [LARGE SCALE GENOMIC DNA]</scope>
    <source>
        <strain evidence="2 3">OD32</strain>
    </source>
</reference>